<evidence type="ECO:0000313" key="12">
    <source>
        <dbReference type="Proteomes" id="UP000770015"/>
    </source>
</evidence>
<dbReference type="FunFam" id="1.20.1250.20:FF:000078">
    <property type="entry name" value="MFS maltose transporter, putative"/>
    <property type="match status" value="1"/>
</dbReference>
<evidence type="ECO:0000259" key="10">
    <source>
        <dbReference type="PROSITE" id="PS50850"/>
    </source>
</evidence>
<feature type="domain" description="Major facilitator superfamily (MFS) profile" evidence="10">
    <location>
        <begin position="39"/>
        <end position="479"/>
    </location>
</feature>
<keyword evidence="12" id="KW-1185">Reference proteome</keyword>
<accession>A0A9P8UV44</accession>
<dbReference type="EMBL" id="JAGSXJ010000060">
    <property type="protein sequence ID" value="KAH6658787.1"/>
    <property type="molecule type" value="Genomic_DNA"/>
</dbReference>
<dbReference type="NCBIfam" id="TIGR00879">
    <property type="entry name" value="SP"/>
    <property type="match status" value="1"/>
</dbReference>
<feature type="transmembrane region" description="Helical" evidence="9">
    <location>
        <begin position="294"/>
        <end position="317"/>
    </location>
</feature>
<feature type="transmembrane region" description="Helical" evidence="9">
    <location>
        <begin position="116"/>
        <end position="134"/>
    </location>
</feature>
<feature type="transmembrane region" description="Helical" evidence="9">
    <location>
        <begin position="174"/>
        <end position="199"/>
    </location>
</feature>
<dbReference type="PROSITE" id="PS50850">
    <property type="entry name" value="MFS"/>
    <property type="match status" value="1"/>
</dbReference>
<dbReference type="GO" id="GO:0005351">
    <property type="term" value="F:carbohydrate:proton symporter activity"/>
    <property type="evidence" value="ECO:0007669"/>
    <property type="project" value="TreeGrafter"/>
</dbReference>
<evidence type="ECO:0000256" key="1">
    <source>
        <dbReference type="ARBA" id="ARBA00004141"/>
    </source>
</evidence>
<feature type="transmembrane region" description="Helical" evidence="9">
    <location>
        <begin position="457"/>
        <end position="475"/>
    </location>
</feature>
<dbReference type="SUPFAM" id="SSF103473">
    <property type="entry name" value="MFS general substrate transporter"/>
    <property type="match status" value="1"/>
</dbReference>
<dbReference type="InterPro" id="IPR050360">
    <property type="entry name" value="MFS_Sugar_Transporters"/>
</dbReference>
<reference evidence="11" key="1">
    <citation type="journal article" date="2021" name="Nat. Commun.">
        <title>Genetic determinants of endophytism in the Arabidopsis root mycobiome.</title>
        <authorList>
            <person name="Mesny F."/>
            <person name="Miyauchi S."/>
            <person name="Thiergart T."/>
            <person name="Pickel B."/>
            <person name="Atanasova L."/>
            <person name="Karlsson M."/>
            <person name="Huettel B."/>
            <person name="Barry K.W."/>
            <person name="Haridas S."/>
            <person name="Chen C."/>
            <person name="Bauer D."/>
            <person name="Andreopoulos W."/>
            <person name="Pangilinan J."/>
            <person name="LaButti K."/>
            <person name="Riley R."/>
            <person name="Lipzen A."/>
            <person name="Clum A."/>
            <person name="Drula E."/>
            <person name="Henrissat B."/>
            <person name="Kohler A."/>
            <person name="Grigoriev I.V."/>
            <person name="Martin F.M."/>
            <person name="Hacquard S."/>
        </authorList>
    </citation>
    <scope>NUCLEOTIDE SEQUENCE</scope>
    <source>
        <strain evidence="11">MPI-SDFR-AT-0117</strain>
    </source>
</reference>
<dbReference type="PANTHER" id="PTHR48022:SF5">
    <property type="entry name" value="ALPHA-GLUCOSIDES PERMEASE MPH2-RELATED"/>
    <property type="match status" value="1"/>
</dbReference>
<gene>
    <name evidence="11" type="ORF">F5X68DRAFT_145865</name>
</gene>
<feature type="transmembrane region" description="Helical" evidence="9">
    <location>
        <begin position="36"/>
        <end position="52"/>
    </location>
</feature>
<evidence type="ECO:0000256" key="6">
    <source>
        <dbReference type="ARBA" id="ARBA00023136"/>
    </source>
</evidence>
<dbReference type="OrthoDB" id="6612291at2759"/>
<feature type="transmembrane region" description="Helical" evidence="9">
    <location>
        <begin position="386"/>
        <end position="410"/>
    </location>
</feature>
<comment type="subcellular location">
    <subcellularLocation>
        <location evidence="1">Membrane</location>
        <topology evidence="1">Multi-pass membrane protein</topology>
    </subcellularLocation>
</comment>
<dbReference type="InterPro" id="IPR020846">
    <property type="entry name" value="MFS_dom"/>
</dbReference>
<dbReference type="AlphaFoldDB" id="A0A9P8UV44"/>
<feature type="transmembrane region" description="Helical" evidence="9">
    <location>
        <begin position="358"/>
        <end position="380"/>
    </location>
</feature>
<sequence>MVTDEPALPTPVAVDPITDTTPRTLGKKGLWANRRVLGWCFLIFILPINYGYEASLIGKVFAVPSFMARFGETTASGARQISAQNQQIIAAGFFGGIFIAAFVTGFLSDILGRRKCILIGCTICVAGIFVQAFANTILEIFAGKLVGTIGFGIGHILAPVYVAEIAPDELRGTCLTLINTMIVLGGWACSLVGLGGTYIRSDWGWRMPVLSQLVPPVAMFFVVIFLLPESPSWLLLKGRREEATAAMRKFRGADSDPEGAVAKLEATIEKEREIAQMESSYADCFKGANRRRTLIVCMTYLAQQFVGSNFVSSYLPYFFTVAGVAEPFAVAQGAFSIQLVGNILSVILIDRLGRRPMVAYGTMILAALLLLIGGISMLTSQAAKNAMVALMCLWGMLFQLLLGAPAYVVGGETPTPRLRQKTYAINQMCTTAMGAMYTMVTPLLINPGNANLGGKVAFVFFGPSLPTAIFLYFCFPEMKGRNYLELEEMFQNKVPARQFRKYVCNVQVVEGDKGDKVAIIETEHRV</sequence>
<evidence type="ECO:0000256" key="7">
    <source>
        <dbReference type="ARBA" id="ARBA00026248"/>
    </source>
</evidence>
<dbReference type="GO" id="GO:0000023">
    <property type="term" value="P:maltose metabolic process"/>
    <property type="evidence" value="ECO:0007669"/>
    <property type="project" value="UniProtKB-KW"/>
</dbReference>
<name>A0A9P8UV44_9PEZI</name>
<evidence type="ECO:0000313" key="11">
    <source>
        <dbReference type="EMBL" id="KAH6658787.1"/>
    </source>
</evidence>
<dbReference type="PROSITE" id="PS00216">
    <property type="entry name" value="SUGAR_TRANSPORT_1"/>
    <property type="match status" value="2"/>
</dbReference>
<dbReference type="Pfam" id="PF00083">
    <property type="entry name" value="Sugar_tr"/>
    <property type="match status" value="1"/>
</dbReference>
<organism evidence="11 12">
    <name type="scientific">Plectosphaerella plurivora</name>
    <dbReference type="NCBI Taxonomy" id="936078"/>
    <lineage>
        <taxon>Eukaryota</taxon>
        <taxon>Fungi</taxon>
        <taxon>Dikarya</taxon>
        <taxon>Ascomycota</taxon>
        <taxon>Pezizomycotina</taxon>
        <taxon>Sordariomycetes</taxon>
        <taxon>Hypocreomycetidae</taxon>
        <taxon>Glomerellales</taxon>
        <taxon>Plectosphaerellaceae</taxon>
        <taxon>Plectosphaerella</taxon>
    </lineage>
</organism>
<evidence type="ECO:0000256" key="4">
    <source>
        <dbReference type="ARBA" id="ARBA00022692"/>
    </source>
</evidence>
<dbReference type="InterPro" id="IPR005828">
    <property type="entry name" value="MFS_sugar_transport-like"/>
</dbReference>
<dbReference type="InterPro" id="IPR005829">
    <property type="entry name" value="Sugar_transporter_CS"/>
</dbReference>
<feature type="transmembrane region" description="Helical" evidence="9">
    <location>
        <begin position="88"/>
        <end position="107"/>
    </location>
</feature>
<feature type="transmembrane region" description="Helical" evidence="9">
    <location>
        <begin position="205"/>
        <end position="227"/>
    </location>
</feature>
<evidence type="ECO:0000256" key="9">
    <source>
        <dbReference type="SAM" id="Phobius"/>
    </source>
</evidence>
<feature type="transmembrane region" description="Helical" evidence="9">
    <location>
        <begin position="140"/>
        <end position="162"/>
    </location>
</feature>
<feature type="transmembrane region" description="Helical" evidence="9">
    <location>
        <begin position="422"/>
        <end position="445"/>
    </location>
</feature>
<evidence type="ECO:0000256" key="2">
    <source>
        <dbReference type="ARBA" id="ARBA00010992"/>
    </source>
</evidence>
<protein>
    <submittedName>
        <fullName evidence="11">Maltose permease</fullName>
    </submittedName>
</protein>
<comment type="caution">
    <text evidence="11">The sequence shown here is derived from an EMBL/GenBank/DDBJ whole genome shotgun (WGS) entry which is preliminary data.</text>
</comment>
<dbReference type="GO" id="GO:0016020">
    <property type="term" value="C:membrane"/>
    <property type="evidence" value="ECO:0007669"/>
    <property type="project" value="UniProtKB-SubCell"/>
</dbReference>
<keyword evidence="3 8" id="KW-0813">Transport</keyword>
<dbReference type="PANTHER" id="PTHR48022">
    <property type="entry name" value="PLASTIDIC GLUCOSE TRANSPORTER 4"/>
    <property type="match status" value="1"/>
</dbReference>
<dbReference type="InterPro" id="IPR003663">
    <property type="entry name" value="Sugar/inositol_transpt"/>
</dbReference>
<dbReference type="Proteomes" id="UP000770015">
    <property type="component" value="Unassembled WGS sequence"/>
</dbReference>
<keyword evidence="5 9" id="KW-1133">Transmembrane helix</keyword>
<evidence type="ECO:0000256" key="8">
    <source>
        <dbReference type="RuleBase" id="RU003346"/>
    </source>
</evidence>
<dbReference type="InterPro" id="IPR036259">
    <property type="entry name" value="MFS_trans_sf"/>
</dbReference>
<feature type="transmembrane region" description="Helical" evidence="9">
    <location>
        <begin position="329"/>
        <end position="349"/>
    </location>
</feature>
<keyword evidence="6 9" id="KW-0472">Membrane</keyword>
<keyword evidence="4 9" id="KW-0812">Transmembrane</keyword>
<keyword evidence="7" id="KW-0462">Maltose metabolism</keyword>
<comment type="similarity">
    <text evidence="2 8">Belongs to the major facilitator superfamily. Sugar transporter (TC 2.A.1.1) family.</text>
</comment>
<evidence type="ECO:0000256" key="3">
    <source>
        <dbReference type="ARBA" id="ARBA00022448"/>
    </source>
</evidence>
<evidence type="ECO:0000256" key="5">
    <source>
        <dbReference type="ARBA" id="ARBA00022989"/>
    </source>
</evidence>
<dbReference type="Gene3D" id="1.20.1250.20">
    <property type="entry name" value="MFS general substrate transporter like domains"/>
    <property type="match status" value="1"/>
</dbReference>
<proteinExistence type="inferred from homology"/>